<keyword evidence="12" id="KW-1185">Reference proteome</keyword>
<evidence type="ECO:0000256" key="4">
    <source>
        <dbReference type="ARBA" id="ARBA00022695"/>
    </source>
</evidence>
<dbReference type="FunCoup" id="A0A4S2N1W1">
    <property type="interactions" value="313"/>
</dbReference>
<evidence type="ECO:0000256" key="6">
    <source>
        <dbReference type="ARBA" id="ARBA00022741"/>
    </source>
</evidence>
<keyword evidence="8" id="KW-0460">Magnesium</keyword>
<keyword evidence="4" id="KW-0548">Nucleotidyltransferase</keyword>
<dbReference type="STRING" id="341454.A0A4S2N1W1"/>
<gene>
    <name evidence="11" type="ORF">EX30DRAFT_304246</name>
</gene>
<dbReference type="PANTHER" id="PTHR32057:SF14">
    <property type="entry name" value="PROTEIN ADENYLYLTRANSFERASE SELO, MITOCHONDRIAL"/>
    <property type="match status" value="1"/>
</dbReference>
<evidence type="ECO:0000313" key="12">
    <source>
        <dbReference type="Proteomes" id="UP000298138"/>
    </source>
</evidence>
<evidence type="ECO:0000256" key="2">
    <source>
        <dbReference type="ARBA" id="ARBA00009747"/>
    </source>
</evidence>
<feature type="compositionally biased region" description="Polar residues" evidence="10">
    <location>
        <begin position="1"/>
        <end position="21"/>
    </location>
</feature>
<proteinExistence type="inferred from homology"/>
<dbReference type="PANTHER" id="PTHR32057">
    <property type="entry name" value="PROTEIN ADENYLYLTRANSFERASE SELO, MITOCHONDRIAL"/>
    <property type="match status" value="1"/>
</dbReference>
<reference evidence="11 12" key="1">
    <citation type="submission" date="2019-04" db="EMBL/GenBank/DDBJ databases">
        <title>Comparative genomics and transcriptomics to analyze fruiting body development in filamentous ascomycetes.</title>
        <authorList>
            <consortium name="DOE Joint Genome Institute"/>
            <person name="Lutkenhaus R."/>
            <person name="Traeger S."/>
            <person name="Breuer J."/>
            <person name="Kuo A."/>
            <person name="Lipzen A."/>
            <person name="Pangilinan J."/>
            <person name="Dilworth D."/>
            <person name="Sandor L."/>
            <person name="Poggeler S."/>
            <person name="Barry K."/>
            <person name="Grigoriev I.V."/>
            <person name="Nowrousian M."/>
        </authorList>
    </citation>
    <scope>NUCLEOTIDE SEQUENCE [LARGE SCALE GENOMIC DNA]</scope>
    <source>
        <strain evidence="11 12">CBS 389.68</strain>
    </source>
</reference>
<comment type="similarity">
    <text evidence="2">Belongs to the SELO family.</text>
</comment>
<keyword evidence="5" id="KW-0479">Metal-binding</keyword>
<evidence type="ECO:0000256" key="3">
    <source>
        <dbReference type="ARBA" id="ARBA00022679"/>
    </source>
</evidence>
<dbReference type="GO" id="GO:0046872">
    <property type="term" value="F:metal ion binding"/>
    <property type="evidence" value="ECO:0007669"/>
    <property type="project" value="UniProtKB-KW"/>
</dbReference>
<dbReference type="GO" id="GO:0005524">
    <property type="term" value="F:ATP binding"/>
    <property type="evidence" value="ECO:0007669"/>
    <property type="project" value="UniProtKB-KW"/>
</dbReference>
<comment type="cofactor">
    <cofactor evidence="1">
        <name>Mg(2+)</name>
        <dbReference type="ChEBI" id="CHEBI:18420"/>
    </cofactor>
</comment>
<keyword evidence="7" id="KW-0067">ATP-binding</keyword>
<dbReference type="Pfam" id="PF02696">
    <property type="entry name" value="SelO"/>
    <property type="match status" value="1"/>
</dbReference>
<organism evidence="11 12">
    <name type="scientific">Ascodesmis nigricans</name>
    <dbReference type="NCBI Taxonomy" id="341454"/>
    <lineage>
        <taxon>Eukaryota</taxon>
        <taxon>Fungi</taxon>
        <taxon>Dikarya</taxon>
        <taxon>Ascomycota</taxon>
        <taxon>Pezizomycotina</taxon>
        <taxon>Pezizomycetes</taxon>
        <taxon>Pezizales</taxon>
        <taxon>Ascodesmidaceae</taxon>
        <taxon>Ascodesmis</taxon>
    </lineage>
</organism>
<keyword evidence="6" id="KW-0547">Nucleotide-binding</keyword>
<feature type="region of interest" description="Disordered" evidence="10">
    <location>
        <begin position="1"/>
        <end position="50"/>
    </location>
</feature>
<evidence type="ECO:0000256" key="7">
    <source>
        <dbReference type="ARBA" id="ARBA00022840"/>
    </source>
</evidence>
<dbReference type="InterPro" id="IPR003846">
    <property type="entry name" value="SelO"/>
</dbReference>
<name>A0A4S2N1W1_9PEZI</name>
<dbReference type="EMBL" id="ML220114">
    <property type="protein sequence ID" value="TGZ82934.1"/>
    <property type="molecule type" value="Genomic_DNA"/>
</dbReference>
<evidence type="ECO:0000256" key="8">
    <source>
        <dbReference type="ARBA" id="ARBA00022842"/>
    </source>
</evidence>
<keyword evidence="3" id="KW-0808">Transferase</keyword>
<evidence type="ECO:0000256" key="5">
    <source>
        <dbReference type="ARBA" id="ARBA00022723"/>
    </source>
</evidence>
<evidence type="ECO:0000256" key="10">
    <source>
        <dbReference type="SAM" id="MobiDB-lite"/>
    </source>
</evidence>
<evidence type="ECO:0000256" key="9">
    <source>
        <dbReference type="ARBA" id="ARBA00031547"/>
    </source>
</evidence>
<dbReference type="Proteomes" id="UP000298138">
    <property type="component" value="Unassembled WGS sequence"/>
</dbReference>
<evidence type="ECO:0000313" key="11">
    <source>
        <dbReference type="EMBL" id="TGZ82934.1"/>
    </source>
</evidence>
<dbReference type="OrthoDB" id="10254721at2759"/>
<dbReference type="AlphaFoldDB" id="A0A4S2N1W1"/>
<evidence type="ECO:0000256" key="1">
    <source>
        <dbReference type="ARBA" id="ARBA00001946"/>
    </source>
</evidence>
<dbReference type="GO" id="GO:0070733">
    <property type="term" value="F:AMPylase activity"/>
    <property type="evidence" value="ECO:0007669"/>
    <property type="project" value="TreeGrafter"/>
</dbReference>
<dbReference type="InParanoid" id="A0A4S2N1W1"/>
<dbReference type="HAMAP" id="MF_00692">
    <property type="entry name" value="SelO"/>
    <property type="match status" value="1"/>
</dbReference>
<protein>
    <recommendedName>
        <fullName evidence="9">Selenoprotein O</fullName>
    </recommendedName>
</protein>
<dbReference type="GO" id="GO:0005739">
    <property type="term" value="C:mitochondrion"/>
    <property type="evidence" value="ECO:0007669"/>
    <property type="project" value="TreeGrafter"/>
</dbReference>
<sequence>MSSAPLHNSTTTGTHTIQSLPKSHVFTSKLPADPRFPTPESSAAAPRASLGPRQVKEAVFTYVAPTPPGNTPQILAVSPLALKTLNLSSSVADDSTFLSLVSGAPTGFESTHYPWAQCYGGWQFGQWAGQLGDGRAISLFEAIPRQEERPEERYEIQLKGSGMTPYSRFADGKAVLRSSIREFVVSEYLHAIGIPTTRALALTLRTGETAVRERVEPTAVVTRFAESWIRIGTFDLLRFRGDRERLRALTDYVLEEVLKLPRAVEVNGGEGKEEENRYWRMYKEIVRRNAETVAKWQVYGFMNGVLNTDNTSVLGLSLDFGPFAFMDNFDPSYTPNHDDHLLRYSYKNQPTIIWWNLVRLGEDLAELFASENPDDPEFMANGFSDAPESKIQALITKAEALIQQAGDLYKSAFLEEYQKVFRRRLGLKDGKEDDMDKFFPDLLTILESGSLDFHHFFRTLATTPLFSTSISALTAALLGPDSVPKEVANQLKSWLSTQYLPRLRESQYPSASSDDSITPEQEVALSDELKKWNPKFVPRSWVLDEVIKKCEKAEKDGEWEAGKRVLEEVMRMVERPGEENWDGIDEARAERWCGIVPKEGRAAQCSCSS</sequence>
<accession>A0A4S2N1W1</accession>